<keyword evidence="3" id="KW-1185">Reference proteome</keyword>
<feature type="compositionally biased region" description="Low complexity" evidence="1">
    <location>
        <begin position="114"/>
        <end position="127"/>
    </location>
</feature>
<dbReference type="RefSeq" id="XP_064666132.1">
    <property type="nucleotide sequence ID" value="XM_064816083.1"/>
</dbReference>
<dbReference type="GeneID" id="89940208"/>
<feature type="region of interest" description="Disordered" evidence="1">
    <location>
        <begin position="806"/>
        <end position="930"/>
    </location>
</feature>
<feature type="compositionally biased region" description="Polar residues" evidence="1">
    <location>
        <begin position="34"/>
        <end position="56"/>
    </location>
</feature>
<name>A0AAN6QK72_9PEZI</name>
<feature type="compositionally biased region" description="Polar residues" evidence="1">
    <location>
        <begin position="407"/>
        <end position="421"/>
    </location>
</feature>
<proteinExistence type="predicted"/>
<feature type="region of interest" description="Disordered" evidence="1">
    <location>
        <begin position="265"/>
        <end position="291"/>
    </location>
</feature>
<protein>
    <submittedName>
        <fullName evidence="2">Uncharacterized protein</fullName>
    </submittedName>
</protein>
<feature type="compositionally biased region" description="Basic and acidic residues" evidence="1">
    <location>
        <begin position="339"/>
        <end position="350"/>
    </location>
</feature>
<sequence>MPVSLKIDGQPDDDTRNQEPPRSLQDPVFRPPQTFRSTSALATMASSEQSPSQQSHYLELAESTFTPLSMDSSEVYLSDSTQSREGGRIAQKLSAEAETDWLLRRARSAEHLRSSASASVSPAPAGSTILRGPASTVSAMVQSFEALHAANAARKYELLSAKSHGHPPGGVVSPPSTISPSPSTTPSGEHHVVAGAPGATAGPDAASQIKLTAAPVTADTDPSVPDLSPSRAHDDSSGLSLSATSEPAPFSSVAATDSTLIRLTPTTASPQTPNPAIPSPTQSPIVRTSSAASLTLSHPAPDVNKRSQAGGFLGNIAALEASAERLSMTDSIERAIREENDELKRSESRRSSVLQATRARATSASDSASAFGQSQLSRHNSILEINSAARIGGYSPGGYIMSPNNSMSAASTRLRSGSKASSVGMPPSIPGHPDPIDSDSAQEVRFLPRHGPGKASTRSVASKLSLVQIAELDLPTGLTKEAFEEADRAAAAGADPVDEDAIRASAHQFIEAEFADEVDVLQPMLAQPAADEQAGRLHLHQPDQYPHYMPQGSNDERPTSSGSGATYDQAQAAFGDFDGVHCDPEASDLPTPETQALPESQPQPQTTLPPRPTSYFDPTTRQQMLYYPAPVPAMLNLPPKLSKKPKKAAAAKDTRRSQILSAMPPAARESRVWLPDPLEGLRDGPDEDHFLGGTSSEEQPPSHAKQASEASTIQPPSPAPQPPEIRKPPRLTVGDNRKSRLGPIDGAPPQLRASAFFELPSAPVKIELKGGSAMDTLDSILDASAAAPVNAFTDHSFAGKLGAEVYGPEKKKKVKKTAPASAPAPTVEPKSPSGPKKLVKRNSSANLLEPPTPGHKKRASHFSLFGGKRDAAEASDSDVDETRSGLAGMQDDSRSHDGQASPNQLAPGSDEGSEEEEAEEEGEELYQGPPTTLLAELQLRKQQNKMRTRPLTHVYPNGMHSTLLELDAVAEVERKVRKTKRVNLAWEDPNSIPVRPEDEDDDDVPLGMLYVQKATGNRSTMDISALMSEVNRPLGLLERRELEDNEPLSRRRDRLQGKESTQLPLSLEVMQKRLSHMPLTSPGTGPAASGLRSQSRLTLPLHSGGRSVGGSVPGSVSGQDQPEAEDSEPEIEGETLAARKARLAAENPLPRARPVSGVFSAELLSQFGGADDEPSQSDGKAKSTAGGAHSRSTSADWGKQDKPPTLDVPVAEEEETLGQRRRRLQLEREAREREMAAGARTATPLDPLNAASRPPLSRPLSMADVLTVHPVDQNAVSLHLHPAEQERLRREAEAARAQKEKEVKMAMLRAQMPTSLPVTAVGARTGGYMGGRFNNGLGGAGPMAAGSSLSLGYGGGMAQMGVGVQQQRTSTLLGTGHLAGGPYGAGPGYASSSPNVNMLPVGMPAGAAYDGRGMPMNMNGGGNDMVERWRQGVLP</sequence>
<feature type="compositionally biased region" description="Basic and acidic residues" evidence="1">
    <location>
        <begin position="1224"/>
        <end position="1235"/>
    </location>
</feature>
<organism evidence="2 3">
    <name type="scientific">Canariomyces notabilis</name>
    <dbReference type="NCBI Taxonomy" id="2074819"/>
    <lineage>
        <taxon>Eukaryota</taxon>
        <taxon>Fungi</taxon>
        <taxon>Dikarya</taxon>
        <taxon>Ascomycota</taxon>
        <taxon>Pezizomycotina</taxon>
        <taxon>Sordariomycetes</taxon>
        <taxon>Sordariomycetidae</taxon>
        <taxon>Sordariales</taxon>
        <taxon>Chaetomiaceae</taxon>
        <taxon>Canariomyces</taxon>
    </lineage>
</organism>
<feature type="compositionally biased region" description="Polar residues" evidence="1">
    <location>
        <begin position="279"/>
        <end position="291"/>
    </location>
</feature>
<feature type="compositionally biased region" description="Low complexity" evidence="1">
    <location>
        <begin position="169"/>
        <end position="187"/>
    </location>
</feature>
<feature type="compositionally biased region" description="Low complexity" evidence="1">
    <location>
        <begin position="817"/>
        <end position="829"/>
    </location>
</feature>
<comment type="caution">
    <text evidence="2">The sequence shown here is derived from an EMBL/GenBank/DDBJ whole genome shotgun (WGS) entry which is preliminary data.</text>
</comment>
<evidence type="ECO:0000256" key="1">
    <source>
        <dbReference type="SAM" id="MobiDB-lite"/>
    </source>
</evidence>
<feature type="region of interest" description="Disordered" evidence="1">
    <location>
        <begin position="407"/>
        <end position="439"/>
    </location>
</feature>
<feature type="region of interest" description="Disordered" evidence="1">
    <location>
        <begin position="108"/>
        <end position="127"/>
    </location>
</feature>
<feature type="compositionally biased region" description="Basic and acidic residues" evidence="1">
    <location>
        <begin position="679"/>
        <end position="690"/>
    </location>
</feature>
<feature type="compositionally biased region" description="Polar residues" evidence="1">
    <location>
        <begin position="559"/>
        <end position="569"/>
    </location>
</feature>
<evidence type="ECO:0000313" key="2">
    <source>
        <dbReference type="EMBL" id="KAK4108562.1"/>
    </source>
</evidence>
<reference evidence="2" key="1">
    <citation type="journal article" date="2023" name="Mol. Phylogenet. Evol.">
        <title>Genome-scale phylogeny and comparative genomics of the fungal order Sordariales.</title>
        <authorList>
            <person name="Hensen N."/>
            <person name="Bonometti L."/>
            <person name="Westerberg I."/>
            <person name="Brannstrom I.O."/>
            <person name="Guillou S."/>
            <person name="Cros-Aarteil S."/>
            <person name="Calhoun S."/>
            <person name="Haridas S."/>
            <person name="Kuo A."/>
            <person name="Mondo S."/>
            <person name="Pangilinan J."/>
            <person name="Riley R."/>
            <person name="LaButti K."/>
            <person name="Andreopoulos B."/>
            <person name="Lipzen A."/>
            <person name="Chen C."/>
            <person name="Yan M."/>
            <person name="Daum C."/>
            <person name="Ng V."/>
            <person name="Clum A."/>
            <person name="Steindorff A."/>
            <person name="Ohm R.A."/>
            <person name="Martin F."/>
            <person name="Silar P."/>
            <person name="Natvig D.O."/>
            <person name="Lalanne C."/>
            <person name="Gautier V."/>
            <person name="Ament-Velasquez S.L."/>
            <person name="Kruys A."/>
            <person name="Hutchinson M.I."/>
            <person name="Powell A.J."/>
            <person name="Barry K."/>
            <person name="Miller A.N."/>
            <person name="Grigoriev I.V."/>
            <person name="Debuchy R."/>
            <person name="Gladieux P."/>
            <person name="Hiltunen Thoren M."/>
            <person name="Johannesson H."/>
        </authorList>
    </citation>
    <scope>NUCLEOTIDE SEQUENCE</scope>
    <source>
        <strain evidence="2">CBS 508.74</strain>
    </source>
</reference>
<feature type="compositionally biased region" description="Acidic residues" evidence="1">
    <location>
        <begin position="1122"/>
        <end position="1132"/>
    </location>
</feature>
<feature type="compositionally biased region" description="Low complexity" evidence="1">
    <location>
        <begin position="194"/>
        <end position="206"/>
    </location>
</feature>
<reference evidence="2" key="2">
    <citation type="submission" date="2023-05" db="EMBL/GenBank/DDBJ databases">
        <authorList>
            <consortium name="Lawrence Berkeley National Laboratory"/>
            <person name="Steindorff A."/>
            <person name="Hensen N."/>
            <person name="Bonometti L."/>
            <person name="Westerberg I."/>
            <person name="Brannstrom I.O."/>
            <person name="Guillou S."/>
            <person name="Cros-Aarteil S."/>
            <person name="Calhoun S."/>
            <person name="Haridas S."/>
            <person name="Kuo A."/>
            <person name="Mondo S."/>
            <person name="Pangilinan J."/>
            <person name="Riley R."/>
            <person name="Labutti K."/>
            <person name="Andreopoulos B."/>
            <person name="Lipzen A."/>
            <person name="Chen C."/>
            <person name="Yanf M."/>
            <person name="Daum C."/>
            <person name="Ng V."/>
            <person name="Clum A."/>
            <person name="Ohm R."/>
            <person name="Martin F."/>
            <person name="Silar P."/>
            <person name="Natvig D."/>
            <person name="Lalanne C."/>
            <person name="Gautier V."/>
            <person name="Ament-Velasquez S.L."/>
            <person name="Kruys A."/>
            <person name="Hutchinson M.I."/>
            <person name="Powell A.J."/>
            <person name="Barry K."/>
            <person name="Miller A.N."/>
            <person name="Grigoriev I.V."/>
            <person name="Debuchy R."/>
            <person name="Gladieux P."/>
            <person name="Thoren M.H."/>
            <person name="Johannesson H."/>
        </authorList>
    </citation>
    <scope>NUCLEOTIDE SEQUENCE</scope>
    <source>
        <strain evidence="2">CBS 508.74</strain>
    </source>
</reference>
<feature type="compositionally biased region" description="Acidic residues" evidence="1">
    <location>
        <begin position="911"/>
        <end position="924"/>
    </location>
</feature>
<feature type="region of interest" description="Disordered" evidence="1">
    <location>
        <begin position="542"/>
        <end position="618"/>
    </location>
</feature>
<accession>A0AAN6QK72</accession>
<feature type="region of interest" description="Disordered" evidence="1">
    <location>
        <begin position="160"/>
        <end position="252"/>
    </location>
</feature>
<feature type="region of interest" description="Disordered" evidence="1">
    <location>
        <begin position="1"/>
        <end position="57"/>
    </location>
</feature>
<evidence type="ECO:0000313" key="3">
    <source>
        <dbReference type="Proteomes" id="UP001302812"/>
    </source>
</evidence>
<feature type="compositionally biased region" description="Basic and acidic residues" evidence="1">
    <location>
        <begin position="1041"/>
        <end position="1057"/>
    </location>
</feature>
<feature type="region of interest" description="Disordered" evidence="1">
    <location>
        <begin position="1041"/>
        <end position="1066"/>
    </location>
</feature>
<gene>
    <name evidence="2" type="ORF">N656DRAFT_784071</name>
</gene>
<dbReference type="Proteomes" id="UP001302812">
    <property type="component" value="Unassembled WGS sequence"/>
</dbReference>
<feature type="compositionally biased region" description="Low complexity" evidence="1">
    <location>
        <begin position="356"/>
        <end position="370"/>
    </location>
</feature>
<feature type="region of interest" description="Disordered" evidence="1">
    <location>
        <begin position="638"/>
        <end position="749"/>
    </location>
</feature>
<feature type="region of interest" description="Disordered" evidence="1">
    <location>
        <begin position="1168"/>
        <end position="1249"/>
    </location>
</feature>
<feature type="region of interest" description="Disordered" evidence="1">
    <location>
        <begin position="339"/>
        <end position="375"/>
    </location>
</feature>
<dbReference type="EMBL" id="MU853362">
    <property type="protein sequence ID" value="KAK4108562.1"/>
    <property type="molecule type" value="Genomic_DNA"/>
</dbReference>
<feature type="region of interest" description="Disordered" evidence="1">
    <location>
        <begin position="1099"/>
        <end position="1132"/>
    </location>
</feature>